<keyword evidence="5" id="KW-0808">Transferase</keyword>
<dbReference type="InterPro" id="IPR005467">
    <property type="entry name" value="His_kinase_dom"/>
</dbReference>
<evidence type="ECO:0000256" key="1">
    <source>
        <dbReference type="ARBA" id="ARBA00000085"/>
    </source>
</evidence>
<dbReference type="EC" id="2.7.13.3" evidence="2"/>
<sequence length="254" mass="28468">MLSKSKEELLAVIAEQERTILKLEESNQLKIKWISLLVHDLRGFLGNTIWFVDNYLKRGIGDEVFLELLPELKKTAELQLEGFNKTVVWAREQSVVLDEDPVALNLKAIIASVLEQHNAAIQAKQITVSVSYYEEVMRASGYPMLTQFVIKHVLDNAIKFTDKGGSISIRLEQVDNSRIYVDIVDAGIGMNEETLKNIYNPGKIKYLGTAGETGIGITLMICRDFMDMQKGRLSVQSSLGSGTTVRLEFIKATN</sequence>
<comment type="catalytic activity">
    <reaction evidence="1">
        <text>ATP + protein L-histidine = ADP + protein N-phospho-L-histidine.</text>
        <dbReference type="EC" id="2.7.13.3"/>
    </reaction>
</comment>
<dbReference type="EMBL" id="JBHLWO010000001">
    <property type="protein sequence ID" value="MFC0318146.1"/>
    <property type="molecule type" value="Genomic_DNA"/>
</dbReference>
<dbReference type="InterPro" id="IPR036890">
    <property type="entry name" value="HATPase_C_sf"/>
</dbReference>
<evidence type="ECO:0000256" key="2">
    <source>
        <dbReference type="ARBA" id="ARBA00012438"/>
    </source>
</evidence>
<reference evidence="5 6" key="1">
    <citation type="submission" date="2024-09" db="EMBL/GenBank/DDBJ databases">
        <authorList>
            <person name="Sun Q."/>
            <person name="Mori K."/>
        </authorList>
    </citation>
    <scope>NUCLEOTIDE SEQUENCE [LARGE SCALE GENOMIC DNA]</scope>
    <source>
        <strain evidence="5 6">CCM 7765</strain>
    </source>
</reference>
<accession>A0ABV6HHH1</accession>
<dbReference type="InterPro" id="IPR003594">
    <property type="entry name" value="HATPase_dom"/>
</dbReference>
<dbReference type="PANTHER" id="PTHR43547:SF2">
    <property type="entry name" value="HYBRID SIGNAL TRANSDUCTION HISTIDINE KINASE C"/>
    <property type="match status" value="1"/>
</dbReference>
<feature type="domain" description="Histidine kinase" evidence="4">
    <location>
        <begin position="36"/>
        <end position="253"/>
    </location>
</feature>
<protein>
    <recommendedName>
        <fullName evidence="2">histidine kinase</fullName>
        <ecNumber evidence="2">2.7.13.3</ecNumber>
    </recommendedName>
</protein>
<dbReference type="SUPFAM" id="SSF55874">
    <property type="entry name" value="ATPase domain of HSP90 chaperone/DNA topoisomerase II/histidine kinase"/>
    <property type="match status" value="1"/>
</dbReference>
<dbReference type="PANTHER" id="PTHR43547">
    <property type="entry name" value="TWO-COMPONENT HISTIDINE KINASE"/>
    <property type="match status" value="1"/>
</dbReference>
<evidence type="ECO:0000256" key="3">
    <source>
        <dbReference type="ARBA" id="ARBA00022553"/>
    </source>
</evidence>
<dbReference type="GO" id="GO:0016301">
    <property type="term" value="F:kinase activity"/>
    <property type="evidence" value="ECO:0007669"/>
    <property type="project" value="UniProtKB-KW"/>
</dbReference>
<gene>
    <name evidence="5" type="ORF">ACFFI0_07485</name>
</gene>
<dbReference type="RefSeq" id="WP_130856227.1">
    <property type="nucleotide sequence ID" value="NZ_JBHLWO010000001.1"/>
</dbReference>
<keyword evidence="5" id="KW-0418">Kinase</keyword>
<evidence type="ECO:0000313" key="6">
    <source>
        <dbReference type="Proteomes" id="UP001589774"/>
    </source>
</evidence>
<evidence type="ECO:0000313" key="5">
    <source>
        <dbReference type="EMBL" id="MFC0318146.1"/>
    </source>
</evidence>
<comment type="caution">
    <text evidence="5">The sequence shown here is derived from an EMBL/GenBank/DDBJ whole genome shotgun (WGS) entry which is preliminary data.</text>
</comment>
<keyword evidence="6" id="KW-1185">Reference proteome</keyword>
<name>A0ABV6HHH1_9SPHI</name>
<dbReference type="Pfam" id="PF02518">
    <property type="entry name" value="HATPase_c"/>
    <property type="match status" value="1"/>
</dbReference>
<proteinExistence type="predicted"/>
<keyword evidence="3" id="KW-0597">Phosphoprotein</keyword>
<dbReference type="PRINTS" id="PR00344">
    <property type="entry name" value="BCTRLSENSOR"/>
</dbReference>
<dbReference type="SMART" id="SM00387">
    <property type="entry name" value="HATPase_c"/>
    <property type="match status" value="1"/>
</dbReference>
<dbReference type="Gene3D" id="3.30.565.10">
    <property type="entry name" value="Histidine kinase-like ATPase, C-terminal domain"/>
    <property type="match status" value="1"/>
</dbReference>
<organism evidence="5 6">
    <name type="scientific">Olivibacter oleidegradans</name>
    <dbReference type="NCBI Taxonomy" id="760123"/>
    <lineage>
        <taxon>Bacteria</taxon>
        <taxon>Pseudomonadati</taxon>
        <taxon>Bacteroidota</taxon>
        <taxon>Sphingobacteriia</taxon>
        <taxon>Sphingobacteriales</taxon>
        <taxon>Sphingobacteriaceae</taxon>
        <taxon>Olivibacter</taxon>
    </lineage>
</organism>
<dbReference type="InterPro" id="IPR004358">
    <property type="entry name" value="Sig_transdc_His_kin-like_C"/>
</dbReference>
<dbReference type="PROSITE" id="PS50109">
    <property type="entry name" value="HIS_KIN"/>
    <property type="match status" value="1"/>
</dbReference>
<evidence type="ECO:0000259" key="4">
    <source>
        <dbReference type="PROSITE" id="PS50109"/>
    </source>
</evidence>
<dbReference type="Proteomes" id="UP001589774">
    <property type="component" value="Unassembled WGS sequence"/>
</dbReference>